<evidence type="ECO:0000256" key="2">
    <source>
        <dbReference type="SAM" id="Phobius"/>
    </source>
</evidence>
<evidence type="ECO:0000259" key="3">
    <source>
        <dbReference type="Pfam" id="PF02470"/>
    </source>
</evidence>
<comment type="caution">
    <text evidence="5">The sequence shown here is derived from an EMBL/GenBank/DDBJ whole genome shotgun (WGS) entry which is preliminary data.</text>
</comment>
<gene>
    <name evidence="5" type="ORF">ACH49W_31445</name>
</gene>
<sequence>MSASRSDRILDLAGLGLDLGASILVGLAEWARRRVQVFATLGMIGLLLVGGGYLALDVVRYNPLRETYLVRVELPESGGLLPKNDVTFRGVRVGTVRAVELSARGVEAIAEIDARVRVPAGGTVAVQRLSAAGEQYLDFRPDHNDGPYLEDGAVIAADRVSTPVTINSFLVNTSALIAGLNPQRLNVIIDELDKALADGPDRLRTVISGISQAMAGLTAQLPQTERLIANLSVIAETTSHAQPDLATLVRGSGVLFGQLSAADQEVRRLLELGPGQLATLGGVIAETGDPITDLVTNFVAITRAARLRTPAMTALFPALRAGSAAMGVPAHDNAFHTMVDIWPRPTCEYETIPVSPAQVSDGRVRLYNYCVTRNPALQVRGSANAPRPNLPDNGSGPPPGVNGDELSVPLPAK</sequence>
<dbReference type="InterPro" id="IPR024516">
    <property type="entry name" value="Mce_C"/>
</dbReference>
<feature type="transmembrane region" description="Helical" evidence="2">
    <location>
        <begin position="37"/>
        <end position="56"/>
    </location>
</feature>
<dbReference type="PANTHER" id="PTHR33371">
    <property type="entry name" value="INTERMEMBRANE PHOSPHOLIPID TRANSPORT SYSTEM BINDING PROTEIN MLAD-RELATED"/>
    <property type="match status" value="1"/>
</dbReference>
<dbReference type="PANTHER" id="PTHR33371:SF16">
    <property type="entry name" value="MCE-FAMILY PROTEIN MCE3F"/>
    <property type="match status" value="1"/>
</dbReference>
<keyword evidence="2" id="KW-0472">Membrane</keyword>
<dbReference type="Proteomes" id="UP001611415">
    <property type="component" value="Unassembled WGS sequence"/>
</dbReference>
<dbReference type="RefSeq" id="WP_357410670.1">
    <property type="nucleotide sequence ID" value="NZ_JBEYCD010000021.1"/>
</dbReference>
<feature type="domain" description="Mammalian cell entry C-terminal" evidence="4">
    <location>
        <begin position="149"/>
        <end position="320"/>
    </location>
</feature>
<evidence type="ECO:0000313" key="5">
    <source>
        <dbReference type="EMBL" id="MFI2477900.1"/>
    </source>
</evidence>
<dbReference type="EMBL" id="JBIRYO010000030">
    <property type="protein sequence ID" value="MFI2477900.1"/>
    <property type="molecule type" value="Genomic_DNA"/>
</dbReference>
<evidence type="ECO:0000259" key="4">
    <source>
        <dbReference type="Pfam" id="PF11887"/>
    </source>
</evidence>
<name>A0ABW7XA94_9NOCA</name>
<dbReference type="Pfam" id="PF11887">
    <property type="entry name" value="Mce4_CUP1"/>
    <property type="match status" value="1"/>
</dbReference>
<reference evidence="5 6" key="1">
    <citation type="submission" date="2024-10" db="EMBL/GenBank/DDBJ databases">
        <title>The Natural Products Discovery Center: Release of the First 8490 Sequenced Strains for Exploring Actinobacteria Biosynthetic Diversity.</title>
        <authorList>
            <person name="Kalkreuter E."/>
            <person name="Kautsar S.A."/>
            <person name="Yang D."/>
            <person name="Bader C.D."/>
            <person name="Teijaro C.N."/>
            <person name="Fluegel L."/>
            <person name="Davis C.M."/>
            <person name="Simpson J.R."/>
            <person name="Lauterbach L."/>
            <person name="Steele A.D."/>
            <person name="Gui C."/>
            <person name="Meng S."/>
            <person name="Li G."/>
            <person name="Viehrig K."/>
            <person name="Ye F."/>
            <person name="Su P."/>
            <person name="Kiefer A.F."/>
            <person name="Nichols A."/>
            <person name="Cepeda A.J."/>
            <person name="Yan W."/>
            <person name="Fan B."/>
            <person name="Jiang Y."/>
            <person name="Adhikari A."/>
            <person name="Zheng C.-J."/>
            <person name="Schuster L."/>
            <person name="Cowan T.M."/>
            <person name="Smanski M.J."/>
            <person name="Chevrette M.G."/>
            <person name="De Carvalho L.P.S."/>
            <person name="Shen B."/>
        </authorList>
    </citation>
    <scope>NUCLEOTIDE SEQUENCE [LARGE SCALE GENOMIC DNA]</scope>
    <source>
        <strain evidence="5 6">NPDC019275</strain>
    </source>
</reference>
<keyword evidence="2" id="KW-0812">Transmembrane</keyword>
<dbReference type="Pfam" id="PF02470">
    <property type="entry name" value="MlaD"/>
    <property type="match status" value="1"/>
</dbReference>
<dbReference type="InterPro" id="IPR052336">
    <property type="entry name" value="MlaD_Phospholipid_Transporter"/>
</dbReference>
<dbReference type="NCBIfam" id="TIGR00996">
    <property type="entry name" value="Mtu_fam_mce"/>
    <property type="match status" value="1"/>
</dbReference>
<protein>
    <submittedName>
        <fullName evidence="5">MlaD family protein</fullName>
    </submittedName>
</protein>
<organism evidence="5 6">
    <name type="scientific">Nocardia xishanensis</name>
    <dbReference type="NCBI Taxonomy" id="238964"/>
    <lineage>
        <taxon>Bacteria</taxon>
        <taxon>Bacillati</taxon>
        <taxon>Actinomycetota</taxon>
        <taxon>Actinomycetes</taxon>
        <taxon>Mycobacteriales</taxon>
        <taxon>Nocardiaceae</taxon>
        <taxon>Nocardia</taxon>
    </lineage>
</organism>
<proteinExistence type="predicted"/>
<accession>A0ABW7XA94</accession>
<dbReference type="InterPro" id="IPR005693">
    <property type="entry name" value="Mce"/>
</dbReference>
<dbReference type="InterPro" id="IPR003399">
    <property type="entry name" value="Mce/MlaD"/>
</dbReference>
<keyword evidence="2" id="KW-1133">Transmembrane helix</keyword>
<keyword evidence="6" id="KW-1185">Reference proteome</keyword>
<feature type="region of interest" description="Disordered" evidence="1">
    <location>
        <begin position="380"/>
        <end position="413"/>
    </location>
</feature>
<evidence type="ECO:0000313" key="6">
    <source>
        <dbReference type="Proteomes" id="UP001611415"/>
    </source>
</evidence>
<evidence type="ECO:0000256" key="1">
    <source>
        <dbReference type="SAM" id="MobiDB-lite"/>
    </source>
</evidence>
<feature type="domain" description="Mce/MlaD" evidence="3">
    <location>
        <begin position="67"/>
        <end position="141"/>
    </location>
</feature>